<gene>
    <name evidence="3" type="ORF">HU200_015522</name>
</gene>
<keyword evidence="2" id="KW-0472">Membrane</keyword>
<evidence type="ECO:0000256" key="2">
    <source>
        <dbReference type="SAM" id="Phobius"/>
    </source>
</evidence>
<protein>
    <submittedName>
        <fullName evidence="3">Uncharacterized protein</fullName>
    </submittedName>
</protein>
<dbReference type="InterPro" id="IPR029068">
    <property type="entry name" value="Glyas_Bleomycin-R_OHBP_Dase"/>
</dbReference>
<evidence type="ECO:0000313" key="4">
    <source>
        <dbReference type="Proteomes" id="UP000636709"/>
    </source>
</evidence>
<comment type="caution">
    <text evidence="3">The sequence shown here is derived from an EMBL/GenBank/DDBJ whole genome shotgun (WGS) entry which is preliminary data.</text>
</comment>
<dbReference type="Proteomes" id="UP000636709">
    <property type="component" value="Unassembled WGS sequence"/>
</dbReference>
<dbReference type="SUPFAM" id="SSF54593">
    <property type="entry name" value="Glyoxalase/Bleomycin resistance protein/Dihydroxybiphenyl dioxygenase"/>
    <property type="match status" value="1"/>
</dbReference>
<feature type="region of interest" description="Disordered" evidence="1">
    <location>
        <begin position="466"/>
        <end position="494"/>
    </location>
</feature>
<sequence>MAAGAATATLRWVLQLHRDVPRAARFYSEGLDFSVNVCTLRWAELQSGPLKLALMHTNDSNLASQRVYSSMLSFTVPDINSTVSKLMALGAELDGPIKYEIHGKVAALRCIDGHMLVSLSAHLLFLSSPTTAIRFLTVGDGGFLPPPPPSHAAAELAIEEDDEAPRAGGSSMTTATLSLLVRVVLAAFFFLRPCVAQSRDIANISAVEATVRDRAFELLARGARSQLLVDVPLPANLSVAGVEASALRVRTNALWAGGINATASSSSGIALAIAIAIPPRVLPAPFARRVAIVFERFAGDSASAFAAPPGYALAAPVVALLAYDADDASSAGHQRVSLRTLGAPVRVLFGNLSSSSPATAGMVLNGTTVRCVTFGANGEVVATHAAVASAMACTVTGTGRFGIAVRVPAAAPVVRARWWAWTVGVGAGGVVGASVLGIAVAGAVSWSRRRRREAMERRAMAGEELGRMTVRGSRMPSAKVMRTRPEVEESPSWR</sequence>
<dbReference type="AlphaFoldDB" id="A0A835FAM7"/>
<dbReference type="InterPro" id="IPR010605">
    <property type="entry name" value="DUF1191"/>
</dbReference>
<proteinExistence type="predicted"/>
<dbReference type="PANTHER" id="PTHR33512">
    <property type="entry name" value="PROTEIN, PUTATIVE (DUF1191)-RELATED"/>
    <property type="match status" value="1"/>
</dbReference>
<dbReference type="Pfam" id="PF06697">
    <property type="entry name" value="DUF1191"/>
    <property type="match status" value="1"/>
</dbReference>
<dbReference type="EMBL" id="JACEFO010001603">
    <property type="protein sequence ID" value="KAF8733149.1"/>
    <property type="molecule type" value="Genomic_DNA"/>
</dbReference>
<feature type="transmembrane region" description="Helical" evidence="2">
    <location>
        <begin position="418"/>
        <end position="446"/>
    </location>
</feature>
<dbReference type="GO" id="GO:0016020">
    <property type="term" value="C:membrane"/>
    <property type="evidence" value="ECO:0007669"/>
    <property type="project" value="TreeGrafter"/>
</dbReference>
<dbReference type="PANTHER" id="PTHR33512:SF33">
    <property type="entry name" value="OS06G0158800 PROTEIN"/>
    <property type="match status" value="1"/>
</dbReference>
<evidence type="ECO:0000313" key="3">
    <source>
        <dbReference type="EMBL" id="KAF8733149.1"/>
    </source>
</evidence>
<evidence type="ECO:0000256" key="1">
    <source>
        <dbReference type="SAM" id="MobiDB-lite"/>
    </source>
</evidence>
<reference evidence="3" key="1">
    <citation type="submission" date="2020-07" db="EMBL/GenBank/DDBJ databases">
        <title>Genome sequence and genetic diversity analysis of an under-domesticated orphan crop, white fonio (Digitaria exilis).</title>
        <authorList>
            <person name="Bennetzen J.L."/>
            <person name="Chen S."/>
            <person name="Ma X."/>
            <person name="Wang X."/>
            <person name="Yssel A.E.J."/>
            <person name="Chaluvadi S.R."/>
            <person name="Johnson M."/>
            <person name="Gangashetty P."/>
            <person name="Hamidou F."/>
            <person name="Sanogo M.D."/>
            <person name="Zwaenepoel A."/>
            <person name="Wallace J."/>
            <person name="Van De Peer Y."/>
            <person name="Van Deynze A."/>
        </authorList>
    </citation>
    <scope>NUCLEOTIDE SEQUENCE</scope>
    <source>
        <tissue evidence="3">Leaves</tissue>
    </source>
</reference>
<keyword evidence="2" id="KW-1133">Transmembrane helix</keyword>
<name>A0A835FAM7_9POAL</name>
<keyword evidence="4" id="KW-1185">Reference proteome</keyword>
<accession>A0A835FAM7</accession>
<dbReference type="OrthoDB" id="10267381at2759"/>
<organism evidence="3 4">
    <name type="scientific">Digitaria exilis</name>
    <dbReference type="NCBI Taxonomy" id="1010633"/>
    <lineage>
        <taxon>Eukaryota</taxon>
        <taxon>Viridiplantae</taxon>
        <taxon>Streptophyta</taxon>
        <taxon>Embryophyta</taxon>
        <taxon>Tracheophyta</taxon>
        <taxon>Spermatophyta</taxon>
        <taxon>Magnoliopsida</taxon>
        <taxon>Liliopsida</taxon>
        <taxon>Poales</taxon>
        <taxon>Poaceae</taxon>
        <taxon>PACMAD clade</taxon>
        <taxon>Panicoideae</taxon>
        <taxon>Panicodae</taxon>
        <taxon>Paniceae</taxon>
        <taxon>Anthephorinae</taxon>
        <taxon>Digitaria</taxon>
    </lineage>
</organism>
<dbReference type="Gene3D" id="3.10.180.10">
    <property type="entry name" value="2,3-Dihydroxybiphenyl 1,2-Dioxygenase, domain 1"/>
    <property type="match status" value="1"/>
</dbReference>
<keyword evidence="2" id="KW-0812">Transmembrane</keyword>